<dbReference type="InterPro" id="IPR000086">
    <property type="entry name" value="NUDIX_hydrolase_dom"/>
</dbReference>
<sequence length="147" mass="16812">MLKQKERDINAHVVAVFAFVEKDGKILLAKRSSSDPQSPGIWFIPGGKVDMEEGGEILEKTLKREVMEEVGVEIEDEILLVGNEGFFRVSGHHVVGLTFLCRWKKGVAKPLEDQEEVKWFTKEELKNFDELPDYFKPRVEKLLQVLG</sequence>
<dbReference type="PANTHER" id="PTHR43046">
    <property type="entry name" value="GDP-MANNOSE MANNOSYL HYDROLASE"/>
    <property type="match status" value="1"/>
</dbReference>
<dbReference type="Pfam" id="PF00293">
    <property type="entry name" value="NUDIX"/>
    <property type="match status" value="1"/>
</dbReference>
<dbReference type="GO" id="GO:0016787">
    <property type="term" value="F:hydrolase activity"/>
    <property type="evidence" value="ECO:0007669"/>
    <property type="project" value="UniProtKB-KW"/>
</dbReference>
<dbReference type="Gene3D" id="3.90.79.10">
    <property type="entry name" value="Nucleoside Triphosphate Pyrophosphohydrolase"/>
    <property type="match status" value="1"/>
</dbReference>
<dbReference type="PROSITE" id="PS51462">
    <property type="entry name" value="NUDIX"/>
    <property type="match status" value="1"/>
</dbReference>
<evidence type="ECO:0000313" key="4">
    <source>
        <dbReference type="EMBL" id="OGM64834.1"/>
    </source>
</evidence>
<dbReference type="PANTHER" id="PTHR43046:SF14">
    <property type="entry name" value="MUTT_NUDIX FAMILY PROTEIN"/>
    <property type="match status" value="1"/>
</dbReference>
<evidence type="ECO:0000256" key="2">
    <source>
        <dbReference type="ARBA" id="ARBA00022801"/>
    </source>
</evidence>
<dbReference type="EMBL" id="MGHH01000007">
    <property type="protein sequence ID" value="OGM64834.1"/>
    <property type="molecule type" value="Genomic_DNA"/>
</dbReference>
<evidence type="ECO:0000259" key="3">
    <source>
        <dbReference type="PROSITE" id="PS51462"/>
    </source>
</evidence>
<dbReference type="STRING" id="1802521.A2893_04240"/>
<evidence type="ECO:0000256" key="1">
    <source>
        <dbReference type="ARBA" id="ARBA00001946"/>
    </source>
</evidence>
<comment type="caution">
    <text evidence="4">The sequence shown here is derived from an EMBL/GenBank/DDBJ whole genome shotgun (WGS) entry which is preliminary data.</text>
</comment>
<protein>
    <recommendedName>
        <fullName evidence="3">Nudix hydrolase domain-containing protein</fullName>
    </recommendedName>
</protein>
<gene>
    <name evidence="4" type="ORF">A2893_04240</name>
</gene>
<feature type="domain" description="Nudix hydrolase" evidence="3">
    <location>
        <begin position="9"/>
        <end position="145"/>
    </location>
</feature>
<proteinExistence type="predicted"/>
<organism evidence="4 5">
    <name type="scientific">Candidatus Woesebacteria bacterium RIFCSPLOWO2_01_FULL_39_25</name>
    <dbReference type="NCBI Taxonomy" id="1802521"/>
    <lineage>
        <taxon>Bacteria</taxon>
        <taxon>Candidatus Woeseibacteriota</taxon>
    </lineage>
</organism>
<name>A0A1F8BL88_9BACT</name>
<comment type="cofactor">
    <cofactor evidence="1">
        <name>Mg(2+)</name>
        <dbReference type="ChEBI" id="CHEBI:18420"/>
    </cofactor>
</comment>
<accession>A0A1F8BL88</accession>
<dbReference type="SUPFAM" id="SSF55811">
    <property type="entry name" value="Nudix"/>
    <property type="match status" value="1"/>
</dbReference>
<keyword evidence="2" id="KW-0378">Hydrolase</keyword>
<evidence type="ECO:0000313" key="5">
    <source>
        <dbReference type="Proteomes" id="UP000176725"/>
    </source>
</evidence>
<dbReference type="Proteomes" id="UP000176725">
    <property type="component" value="Unassembled WGS sequence"/>
</dbReference>
<reference evidence="4 5" key="1">
    <citation type="journal article" date="2016" name="Nat. Commun.">
        <title>Thousands of microbial genomes shed light on interconnected biogeochemical processes in an aquifer system.</title>
        <authorList>
            <person name="Anantharaman K."/>
            <person name="Brown C.T."/>
            <person name="Hug L.A."/>
            <person name="Sharon I."/>
            <person name="Castelle C.J."/>
            <person name="Probst A.J."/>
            <person name="Thomas B.C."/>
            <person name="Singh A."/>
            <person name="Wilkins M.J."/>
            <person name="Karaoz U."/>
            <person name="Brodie E.L."/>
            <person name="Williams K.H."/>
            <person name="Hubbard S.S."/>
            <person name="Banfield J.F."/>
        </authorList>
    </citation>
    <scope>NUCLEOTIDE SEQUENCE [LARGE SCALE GENOMIC DNA]</scope>
</reference>
<dbReference type="AlphaFoldDB" id="A0A1F8BL88"/>
<dbReference type="InterPro" id="IPR015797">
    <property type="entry name" value="NUDIX_hydrolase-like_dom_sf"/>
</dbReference>